<evidence type="ECO:0008006" key="6">
    <source>
        <dbReference type="Google" id="ProtNLM"/>
    </source>
</evidence>
<dbReference type="InterPro" id="IPR013149">
    <property type="entry name" value="ADH-like_C"/>
</dbReference>
<dbReference type="eggNOG" id="COG2130">
    <property type="taxonomic scope" value="Bacteria"/>
</dbReference>
<dbReference type="SUPFAM" id="SSF51735">
    <property type="entry name" value="NAD(P)-binding Rossmann-fold domains"/>
    <property type="match status" value="1"/>
</dbReference>
<dbReference type="PANTHER" id="PTHR43205">
    <property type="entry name" value="PROSTAGLANDIN REDUCTASE"/>
    <property type="match status" value="1"/>
</dbReference>
<dbReference type="GO" id="GO:0016628">
    <property type="term" value="F:oxidoreductase activity, acting on the CH-CH group of donors, NAD or NADP as acceptor"/>
    <property type="evidence" value="ECO:0007669"/>
    <property type="project" value="InterPro"/>
</dbReference>
<dbReference type="Gene3D" id="3.40.50.720">
    <property type="entry name" value="NAD(P)-binding Rossmann-like Domain"/>
    <property type="match status" value="1"/>
</dbReference>
<dbReference type="PANTHER" id="PTHR43205:SF7">
    <property type="entry name" value="PROSTAGLANDIN REDUCTASE 1"/>
    <property type="match status" value="1"/>
</dbReference>
<sequence>MAGFAIGEVVASRDRRFRIGDVIHGDLGWQDYAIVNSYERSEYVYKCSLGYSDEELIGILGVTGLTAYFGLQEVGRLNAGETVVVGGATGACGAIIGQLAKLAGCRVIGFGGGSEKCRWLVEELGFDAAVDYKGNDPATDLALNCPDGVDFFSDAVGGIVTQSTIPLMKPGARWYHYGNVSTYDSATLDAPVDLGKAMTPTLRKICDDRNLHPRFLLVFDYYCQRLRAEGELAALLKAGKIKAPTTIVEGFEKLPDTLINGTLRGNRYGKLNVRL</sequence>
<dbReference type="Gene3D" id="3.90.180.10">
    <property type="entry name" value="Medium-chain alcohol dehydrogenases, catalytic domain"/>
    <property type="match status" value="1"/>
</dbReference>
<accession>A0A062UI07</accession>
<dbReference type="Pfam" id="PF00107">
    <property type="entry name" value="ADH_zinc_N"/>
    <property type="match status" value="1"/>
</dbReference>
<evidence type="ECO:0000259" key="3">
    <source>
        <dbReference type="Pfam" id="PF16884"/>
    </source>
</evidence>
<dbReference type="InterPro" id="IPR041694">
    <property type="entry name" value="ADH_N_2"/>
</dbReference>
<dbReference type="InterPro" id="IPR036291">
    <property type="entry name" value="NAD(P)-bd_dom_sf"/>
</dbReference>
<organism evidence="4 5">
    <name type="scientific">Hyphomonas chukchiensis</name>
    <dbReference type="NCBI Taxonomy" id="1280947"/>
    <lineage>
        <taxon>Bacteria</taxon>
        <taxon>Pseudomonadati</taxon>
        <taxon>Pseudomonadota</taxon>
        <taxon>Alphaproteobacteria</taxon>
        <taxon>Hyphomonadales</taxon>
        <taxon>Hyphomonadaceae</taxon>
        <taxon>Hyphomonas</taxon>
    </lineage>
</organism>
<dbReference type="Pfam" id="PF16884">
    <property type="entry name" value="ADH_N_2"/>
    <property type="match status" value="1"/>
</dbReference>
<feature type="domain" description="Alcohol dehydrogenase-like C-terminal" evidence="2">
    <location>
        <begin position="93"/>
        <end position="184"/>
    </location>
</feature>
<dbReference type="InterPro" id="IPR011032">
    <property type="entry name" value="GroES-like_sf"/>
</dbReference>
<keyword evidence="1" id="KW-0560">Oxidoreductase</keyword>
<dbReference type="CDD" id="cd05288">
    <property type="entry name" value="PGDH"/>
    <property type="match status" value="1"/>
</dbReference>
<dbReference type="EMBL" id="AWFG01000020">
    <property type="protein sequence ID" value="KCZ58670.1"/>
    <property type="molecule type" value="Genomic_DNA"/>
</dbReference>
<evidence type="ECO:0000259" key="2">
    <source>
        <dbReference type="Pfam" id="PF00107"/>
    </source>
</evidence>
<comment type="caution">
    <text evidence="4">The sequence shown here is derived from an EMBL/GenBank/DDBJ whole genome shotgun (WGS) entry which is preliminary data.</text>
</comment>
<dbReference type="InterPro" id="IPR045010">
    <property type="entry name" value="MDR_fam"/>
</dbReference>
<keyword evidence="5" id="KW-1185">Reference proteome</keyword>
<proteinExistence type="predicted"/>
<dbReference type="SUPFAM" id="SSF50129">
    <property type="entry name" value="GroES-like"/>
    <property type="match status" value="1"/>
</dbReference>
<evidence type="ECO:0000256" key="1">
    <source>
        <dbReference type="ARBA" id="ARBA00023002"/>
    </source>
</evidence>
<dbReference type="AlphaFoldDB" id="A0A062UI07"/>
<protein>
    <recommendedName>
        <fullName evidence="6">Enoyl reductase (ER) domain-containing protein</fullName>
    </recommendedName>
</protein>
<evidence type="ECO:0000313" key="4">
    <source>
        <dbReference type="EMBL" id="KCZ58670.1"/>
    </source>
</evidence>
<dbReference type="Proteomes" id="UP000027190">
    <property type="component" value="Unassembled WGS sequence"/>
</dbReference>
<gene>
    <name evidence="4" type="ORF">HY30_15810</name>
</gene>
<evidence type="ECO:0000313" key="5">
    <source>
        <dbReference type="Proteomes" id="UP000027190"/>
    </source>
</evidence>
<dbReference type="PATRIC" id="fig|1280947.3.peg.1755"/>
<reference evidence="4 5" key="1">
    <citation type="journal article" date="2014" name="Antonie Van Leeuwenhoek">
        <title>Hyphomonas beringensis sp. nov. and Hyphomonas chukchiensis sp. nov., isolated from surface seawater of the Bering Sea and Chukchi Sea.</title>
        <authorList>
            <person name="Li C."/>
            <person name="Lai Q."/>
            <person name="Li G."/>
            <person name="Dong C."/>
            <person name="Wang J."/>
            <person name="Liao Y."/>
            <person name="Shao Z."/>
        </authorList>
    </citation>
    <scope>NUCLEOTIDE SEQUENCE [LARGE SCALE GENOMIC DNA]</scope>
    <source>
        <strain evidence="4 5">BH-BN04-4</strain>
    </source>
</reference>
<name>A0A062UI07_9PROT</name>
<feature type="domain" description="Oxidoreductase N-terminal" evidence="3">
    <location>
        <begin position="1"/>
        <end position="37"/>
    </location>
</feature>